<protein>
    <submittedName>
        <fullName evidence="3">Uncharacterized protein At3g60930, chloroplastic-like</fullName>
    </submittedName>
</protein>
<feature type="region of interest" description="Disordered" evidence="1">
    <location>
        <begin position="225"/>
        <end position="284"/>
    </location>
</feature>
<dbReference type="InterPro" id="IPR012436">
    <property type="entry name" value="DUF1633"/>
</dbReference>
<feature type="compositionally biased region" description="Basic and acidic residues" evidence="1">
    <location>
        <begin position="347"/>
        <end position="363"/>
    </location>
</feature>
<keyword evidence="2" id="KW-1185">Reference proteome</keyword>
<name>A0ABM0TU05_CAMSA</name>
<evidence type="ECO:0000313" key="2">
    <source>
        <dbReference type="Proteomes" id="UP000694864"/>
    </source>
</evidence>
<evidence type="ECO:0000256" key="1">
    <source>
        <dbReference type="SAM" id="MobiDB-lite"/>
    </source>
</evidence>
<dbReference type="PANTHER" id="PTHR31099">
    <property type="entry name" value="OS06G0165300 PROTEIN"/>
    <property type="match status" value="1"/>
</dbReference>
<dbReference type="GeneID" id="104715712"/>
<dbReference type="Pfam" id="PF07794">
    <property type="entry name" value="DUF1633"/>
    <property type="match status" value="2"/>
</dbReference>
<organism evidence="2 3">
    <name type="scientific">Camelina sativa</name>
    <name type="common">False flax</name>
    <name type="synonym">Myagrum sativum</name>
    <dbReference type="NCBI Taxonomy" id="90675"/>
    <lineage>
        <taxon>Eukaryota</taxon>
        <taxon>Viridiplantae</taxon>
        <taxon>Streptophyta</taxon>
        <taxon>Embryophyta</taxon>
        <taxon>Tracheophyta</taxon>
        <taxon>Spermatophyta</taxon>
        <taxon>Magnoliopsida</taxon>
        <taxon>eudicotyledons</taxon>
        <taxon>Gunneridae</taxon>
        <taxon>Pentapetalae</taxon>
        <taxon>rosids</taxon>
        <taxon>malvids</taxon>
        <taxon>Brassicales</taxon>
        <taxon>Brassicaceae</taxon>
        <taxon>Camelineae</taxon>
        <taxon>Camelina</taxon>
    </lineage>
</organism>
<reference evidence="3" key="2">
    <citation type="submission" date="2025-08" db="UniProtKB">
        <authorList>
            <consortium name="RefSeq"/>
        </authorList>
    </citation>
    <scope>IDENTIFICATION</scope>
    <source>
        <tissue evidence="3">Leaf</tissue>
    </source>
</reference>
<evidence type="ECO:0000313" key="3">
    <source>
        <dbReference type="RefSeq" id="XP_010431398.1"/>
    </source>
</evidence>
<sequence length="620" mass="68752">MAPLELWGNHIPPITSAKHLADLRQKHGVPPNVEMILRSDDPFSPETVPPGFCCAYTVYFEKCGLVFPIPRIIFRILQRLRMAFPQMCPNFVRHVMGVYVRGRELGFELGVDDILRLYLIKHNSGFPGTFYTCRRRSPEIIQALPGKDDRWREKYFYFRVTPAAVGDYDFARLPTQWAACVDSEEPPKIPATRELIERLRAGEVRWNSFTRARIIAALNAPLVRNTTAPVPPLPANQARSERADNSPARRELSSSSTSTPIRTMVRKPSLRELREQSQQPRRVRAGDVDAALANALRAAQPAPSRVVSEEVNQAPMIPTGPSGPAKEVMLVSSQLTHGEPSPMPKRARTDNPRVPETRSRESRGGYPAGGNPEAPAGEPALSGNGSLSSRPFHWRFAHSRDSPAVEDHLGMATLFRHLKTANCQVPLVKDLVEREAYIEAMAAHAKPFNLFLGGLKGEYPENLSCRFGFAIFLGEGAKHAEATRRAVREAKERMSQDYRAVLDSVKSKWERKKEQTAVESDLAEIESNLLLIKQIDEGRTSIAEEVQVLETQRAVLAVRSNSLAVSDFSVSKLDLPQISEDSVAPMEVDARTGVPRGLDEHGSNASAAKDPEAGTGEEDV</sequence>
<dbReference type="RefSeq" id="XP_010431398.1">
    <property type="nucleotide sequence ID" value="XM_010433096.2"/>
</dbReference>
<dbReference type="PANTHER" id="PTHR31099:SF37">
    <property type="entry name" value="MYOSIN HEAVY CHAIN-LIKE PROTEIN"/>
    <property type="match status" value="1"/>
</dbReference>
<dbReference type="Proteomes" id="UP000694864">
    <property type="component" value="Chromosome 9"/>
</dbReference>
<feature type="region of interest" description="Disordered" evidence="1">
    <location>
        <begin position="584"/>
        <end position="620"/>
    </location>
</feature>
<gene>
    <name evidence="3" type="primary">LOC104715712</name>
</gene>
<proteinExistence type="predicted"/>
<feature type="region of interest" description="Disordered" evidence="1">
    <location>
        <begin position="334"/>
        <end position="385"/>
    </location>
</feature>
<accession>A0ABM0TU05</accession>
<feature type="compositionally biased region" description="Basic and acidic residues" evidence="1">
    <location>
        <begin position="239"/>
        <end position="252"/>
    </location>
</feature>
<reference evidence="2" key="1">
    <citation type="journal article" date="2014" name="Nat. Commun.">
        <title>The emerging biofuel crop Camelina sativa retains a highly undifferentiated hexaploid genome structure.</title>
        <authorList>
            <person name="Kagale S."/>
            <person name="Koh C."/>
            <person name="Nixon J."/>
            <person name="Bollina V."/>
            <person name="Clarke W.E."/>
            <person name="Tuteja R."/>
            <person name="Spillane C."/>
            <person name="Robinson S.J."/>
            <person name="Links M.G."/>
            <person name="Clarke C."/>
            <person name="Higgins E.E."/>
            <person name="Huebert T."/>
            <person name="Sharpe A.G."/>
            <person name="Parkin I.A."/>
        </authorList>
    </citation>
    <scope>NUCLEOTIDE SEQUENCE [LARGE SCALE GENOMIC DNA]</scope>
    <source>
        <strain evidence="2">cv. DH55</strain>
    </source>
</reference>